<dbReference type="AlphaFoldDB" id="A0AAN7YNF3"/>
<dbReference type="SUPFAM" id="SSF81383">
    <property type="entry name" value="F-box domain"/>
    <property type="match status" value="1"/>
</dbReference>
<dbReference type="InterPro" id="IPR001810">
    <property type="entry name" value="F-box_dom"/>
</dbReference>
<feature type="domain" description="F-box" evidence="1">
    <location>
        <begin position="11"/>
        <end position="50"/>
    </location>
</feature>
<dbReference type="Pfam" id="PF00646">
    <property type="entry name" value="F-box"/>
    <property type="match status" value="1"/>
</dbReference>
<organism evidence="2 3">
    <name type="scientific">Meristemomyces frigidus</name>
    <dbReference type="NCBI Taxonomy" id="1508187"/>
    <lineage>
        <taxon>Eukaryota</taxon>
        <taxon>Fungi</taxon>
        <taxon>Dikarya</taxon>
        <taxon>Ascomycota</taxon>
        <taxon>Pezizomycotina</taxon>
        <taxon>Dothideomycetes</taxon>
        <taxon>Dothideomycetidae</taxon>
        <taxon>Mycosphaerellales</taxon>
        <taxon>Teratosphaeriaceae</taxon>
        <taxon>Meristemomyces</taxon>
    </lineage>
</organism>
<dbReference type="InterPro" id="IPR036047">
    <property type="entry name" value="F-box-like_dom_sf"/>
</dbReference>
<proteinExistence type="predicted"/>
<dbReference type="SMART" id="SM00256">
    <property type="entry name" value="FBOX"/>
    <property type="match status" value="1"/>
</dbReference>
<name>A0AAN7YNF3_9PEZI</name>
<dbReference type="EMBL" id="JAVRRL010000083">
    <property type="protein sequence ID" value="KAK5108546.1"/>
    <property type="molecule type" value="Genomic_DNA"/>
</dbReference>
<dbReference type="Gene3D" id="1.20.1280.50">
    <property type="match status" value="1"/>
</dbReference>
<dbReference type="Proteomes" id="UP001310890">
    <property type="component" value="Unassembled WGS sequence"/>
</dbReference>
<protein>
    <recommendedName>
        <fullName evidence="1">F-box domain-containing protein</fullName>
    </recommendedName>
</protein>
<comment type="caution">
    <text evidence="2">The sequence shown here is derived from an EMBL/GenBank/DDBJ whole genome shotgun (WGS) entry which is preliminary data.</text>
</comment>
<reference evidence="2" key="1">
    <citation type="submission" date="2023-08" db="EMBL/GenBank/DDBJ databases">
        <title>Black Yeasts Isolated from many extreme environments.</title>
        <authorList>
            <person name="Coleine C."/>
            <person name="Stajich J.E."/>
            <person name="Selbmann L."/>
        </authorList>
    </citation>
    <scope>NUCLEOTIDE SEQUENCE</scope>
    <source>
        <strain evidence="2">CCFEE 5401</strain>
    </source>
</reference>
<evidence type="ECO:0000313" key="2">
    <source>
        <dbReference type="EMBL" id="KAK5108546.1"/>
    </source>
</evidence>
<accession>A0AAN7YNF3</accession>
<sequence length="236" mass="26591">MITAVATTLAIPELLETILLNLPLTYILLAQRVCKAWRNLIRDSKAIQQSLFLAPVVGSPSSIDRYSNIGWIFRQGRPFDADGKPLVHPLIQWRFMSNQGEAGTRHDGFVTTNPGPEIMKLPHESQASWRSMSLLHPPLHNVNLYSTLGSSRLRTHPRYDIENGSESGVTVGGYVDGLRDYWKVFFNLSTTMESVRGIDEIDEWPRRWHFAGDSMTQSMSIDSTGYQVLAKMAELS</sequence>
<evidence type="ECO:0000313" key="3">
    <source>
        <dbReference type="Proteomes" id="UP001310890"/>
    </source>
</evidence>
<gene>
    <name evidence="2" type="ORF">LTR62_008203</name>
</gene>
<evidence type="ECO:0000259" key="1">
    <source>
        <dbReference type="SMART" id="SM00256"/>
    </source>
</evidence>